<evidence type="ECO:0000256" key="1">
    <source>
        <dbReference type="ARBA" id="ARBA00010211"/>
    </source>
</evidence>
<dbReference type="AlphaFoldDB" id="A0A5J5EN30"/>
<keyword evidence="2" id="KW-0479">Metal-binding</keyword>
<dbReference type="SUPFAM" id="SSF56529">
    <property type="entry name" value="FAH"/>
    <property type="match status" value="1"/>
</dbReference>
<organism evidence="4 5">
    <name type="scientific">Sphaerosporella brunnea</name>
    <dbReference type="NCBI Taxonomy" id="1250544"/>
    <lineage>
        <taxon>Eukaryota</taxon>
        <taxon>Fungi</taxon>
        <taxon>Dikarya</taxon>
        <taxon>Ascomycota</taxon>
        <taxon>Pezizomycotina</taxon>
        <taxon>Pezizomycetes</taxon>
        <taxon>Pezizales</taxon>
        <taxon>Pyronemataceae</taxon>
        <taxon>Sphaerosporella</taxon>
    </lineage>
</organism>
<dbReference type="OrthoDB" id="74910at2759"/>
<sequence length="234" mass="25211">MATKLLRLARPRTIACVGRNYADHIAELGNTRPSEPFYFLKPASALLQPGGGPILAPRGGGARLHYEVELVAVLGKTVDEAAATTEAMEAAVKGWAVGIDMTERTSQEAAKKKSLPWSLCKGFKTFLPVSHLIPKEKLPDPHNVELFLKVNGETRQCDSTGLMLFDIPRLLQHVTSVAPLEEDDLLLTGTPKGVGPVKPGDVIEAGVRVDGKELEEGRITVRVEERQGGYGIAA</sequence>
<comment type="caution">
    <text evidence="4">The sequence shown here is derived from an EMBL/GenBank/DDBJ whole genome shotgun (WGS) entry which is preliminary data.</text>
</comment>
<gene>
    <name evidence="4" type="ORF">FN846DRAFT_817377</name>
</gene>
<dbReference type="Pfam" id="PF01557">
    <property type="entry name" value="FAA_hydrolase"/>
    <property type="match status" value="1"/>
</dbReference>
<evidence type="ECO:0000313" key="4">
    <source>
        <dbReference type="EMBL" id="KAA8896138.1"/>
    </source>
</evidence>
<dbReference type="FunCoup" id="A0A5J5EN30">
    <property type="interactions" value="495"/>
</dbReference>
<dbReference type="GO" id="GO:0018773">
    <property type="term" value="F:acetylpyruvate hydrolase activity"/>
    <property type="evidence" value="ECO:0007669"/>
    <property type="project" value="TreeGrafter"/>
</dbReference>
<protein>
    <recommendedName>
        <fullName evidence="3">Fumarylacetoacetase-like C-terminal domain-containing protein</fullName>
    </recommendedName>
</protein>
<dbReference type="PANTHER" id="PTHR11820">
    <property type="entry name" value="ACYLPYRUVASE"/>
    <property type="match status" value="1"/>
</dbReference>
<proteinExistence type="inferred from homology"/>
<accession>A0A5J5EN30</accession>
<evidence type="ECO:0000313" key="5">
    <source>
        <dbReference type="Proteomes" id="UP000326924"/>
    </source>
</evidence>
<dbReference type="InParanoid" id="A0A5J5EN30"/>
<dbReference type="EMBL" id="VXIS01000226">
    <property type="protein sequence ID" value="KAA8896138.1"/>
    <property type="molecule type" value="Genomic_DNA"/>
</dbReference>
<dbReference type="Proteomes" id="UP000326924">
    <property type="component" value="Unassembled WGS sequence"/>
</dbReference>
<dbReference type="Gene3D" id="3.90.850.10">
    <property type="entry name" value="Fumarylacetoacetase-like, C-terminal domain"/>
    <property type="match status" value="1"/>
</dbReference>
<comment type="similarity">
    <text evidence="1">Belongs to the FAH family.</text>
</comment>
<evidence type="ECO:0000259" key="3">
    <source>
        <dbReference type="Pfam" id="PF01557"/>
    </source>
</evidence>
<feature type="domain" description="Fumarylacetoacetase-like C-terminal" evidence="3">
    <location>
        <begin position="13"/>
        <end position="207"/>
    </location>
</feature>
<dbReference type="InterPro" id="IPR036663">
    <property type="entry name" value="Fumarylacetoacetase_C_sf"/>
</dbReference>
<dbReference type="PANTHER" id="PTHR11820:SF7">
    <property type="entry name" value="ACYLPYRUVASE FAHD1, MITOCHONDRIAL"/>
    <property type="match status" value="1"/>
</dbReference>
<dbReference type="GO" id="GO:0046872">
    <property type="term" value="F:metal ion binding"/>
    <property type="evidence" value="ECO:0007669"/>
    <property type="project" value="UniProtKB-KW"/>
</dbReference>
<dbReference type="InterPro" id="IPR011234">
    <property type="entry name" value="Fumarylacetoacetase-like_C"/>
</dbReference>
<dbReference type="GO" id="GO:0005739">
    <property type="term" value="C:mitochondrion"/>
    <property type="evidence" value="ECO:0007669"/>
    <property type="project" value="TreeGrafter"/>
</dbReference>
<reference evidence="4 5" key="1">
    <citation type="submission" date="2019-09" db="EMBL/GenBank/DDBJ databases">
        <title>Draft genome of the ectomycorrhizal ascomycete Sphaerosporella brunnea.</title>
        <authorList>
            <consortium name="DOE Joint Genome Institute"/>
            <person name="Benucci G.M."/>
            <person name="Marozzi G."/>
            <person name="Antonielli L."/>
            <person name="Sanchez S."/>
            <person name="Marco P."/>
            <person name="Wang X."/>
            <person name="Falini L.B."/>
            <person name="Barry K."/>
            <person name="Haridas S."/>
            <person name="Lipzen A."/>
            <person name="Labutti K."/>
            <person name="Grigoriev I.V."/>
            <person name="Murat C."/>
            <person name="Martin F."/>
            <person name="Albertini E."/>
            <person name="Donnini D."/>
            <person name="Bonito G."/>
        </authorList>
    </citation>
    <scope>NUCLEOTIDE SEQUENCE [LARGE SCALE GENOMIC DNA]</scope>
    <source>
        <strain evidence="4 5">Sb_GMNB300</strain>
    </source>
</reference>
<evidence type="ECO:0000256" key="2">
    <source>
        <dbReference type="ARBA" id="ARBA00022723"/>
    </source>
</evidence>
<keyword evidence="5" id="KW-1185">Reference proteome</keyword>
<name>A0A5J5EN30_9PEZI</name>